<evidence type="ECO:0000313" key="4">
    <source>
        <dbReference type="EMBL" id="SFG63163.1"/>
    </source>
</evidence>
<dbReference type="OrthoDB" id="6513498at2"/>
<evidence type="ECO:0000313" key="5">
    <source>
        <dbReference type="Proteomes" id="UP000199337"/>
    </source>
</evidence>
<proteinExistence type="inferred from homology"/>
<dbReference type="STRING" id="341036.SAMN05660649_02202"/>
<feature type="domain" description="Protein OrfX2/OrfX3/P47" evidence="3">
    <location>
        <begin position="4"/>
        <end position="266"/>
    </location>
</feature>
<dbReference type="AlphaFoldDB" id="A0A1I2TDY8"/>
<sequence length="449" mass="48622">MLTYGYDYSFGVKIEKINDILKNNLAGTDITLEYQDKDKETGSEITIKAQMAPWQIIKGGSNTLLRFSLPILQGTMTVEGAAISGHYDLAGVNAAVEVSLAWVGPGSGQQLEGSGDKTELVFAPENTTLPDNPGYISVVSINDPAGKLDTVGKGLFRVYLADTLIKNKTKISYIFAKIFPDNSSMAGWLKPFKWTYFYSSSKDQEALCFLCMLSDKEWPSESAFESAAFSSSANAVILISQQVFFTEVILPAIKKSFPDGEFQVDVANEKCTLKNSGKFSVKTSKGSIAASSFVLTESDSGNGLVTHASGSGPLKFLFGLADLPGATYSWSCQTSNPLNFSNNKVTFLDDQNPTIDHNQTINWYDWVLLAVVGITTLPGLISLIVDSINNFSDQVSKIGMGNINDEFEKSVGGSVVNLASFVRWHTGNQEFSPANARLEGAFYVTGNVS</sequence>
<evidence type="ECO:0000256" key="1">
    <source>
        <dbReference type="ARBA" id="ARBA00023026"/>
    </source>
</evidence>
<evidence type="ECO:0000256" key="2">
    <source>
        <dbReference type="ARBA" id="ARBA00035010"/>
    </source>
</evidence>
<reference evidence="5" key="1">
    <citation type="submission" date="2016-10" db="EMBL/GenBank/DDBJ databases">
        <authorList>
            <person name="Varghese N."/>
            <person name="Submissions S."/>
        </authorList>
    </citation>
    <scope>NUCLEOTIDE SEQUENCE [LARGE SCALE GENOMIC DNA]</scope>
    <source>
        <strain evidence="5">DSM 17038</strain>
    </source>
</reference>
<dbReference type="EMBL" id="FOOX01000007">
    <property type="protein sequence ID" value="SFG63163.1"/>
    <property type="molecule type" value="Genomic_DNA"/>
</dbReference>
<evidence type="ECO:0000259" key="3">
    <source>
        <dbReference type="Pfam" id="PF06597"/>
    </source>
</evidence>
<gene>
    <name evidence="4" type="ORF">SAMN05660649_02202</name>
</gene>
<protein>
    <submittedName>
        <fullName evidence="4">p-47 protein</fullName>
    </submittedName>
</protein>
<organism evidence="4 5">
    <name type="scientific">Desulfotruncus arcticus DSM 17038</name>
    <dbReference type="NCBI Taxonomy" id="1121424"/>
    <lineage>
        <taxon>Bacteria</taxon>
        <taxon>Bacillati</taxon>
        <taxon>Bacillota</taxon>
        <taxon>Clostridia</taxon>
        <taxon>Eubacteriales</taxon>
        <taxon>Desulfallaceae</taxon>
        <taxon>Desulfotruncus</taxon>
    </lineage>
</organism>
<keyword evidence="1" id="KW-0843">Virulence</keyword>
<name>A0A1I2TDY8_9FIRM</name>
<dbReference type="Proteomes" id="UP000199337">
    <property type="component" value="Unassembled WGS sequence"/>
</dbReference>
<keyword evidence="5" id="KW-1185">Reference proteome</keyword>
<dbReference type="InterPro" id="IPR010567">
    <property type="entry name" value="OrfX2/OrfX3/P47"/>
</dbReference>
<dbReference type="Pfam" id="PF06597">
    <property type="entry name" value="Clostridium_P47"/>
    <property type="match status" value="1"/>
</dbReference>
<dbReference type="RefSeq" id="WP_092471422.1">
    <property type="nucleotide sequence ID" value="NZ_FOOX01000007.1"/>
</dbReference>
<comment type="similarity">
    <text evidence="2">Belongs to the TULIP P47 family.</text>
</comment>
<accession>A0A1I2TDY8</accession>